<keyword evidence="1" id="KW-0732">Signal</keyword>
<protein>
    <recommendedName>
        <fullName evidence="4">Porin</fullName>
    </recommendedName>
</protein>
<dbReference type="RefSeq" id="WP_120354091.1">
    <property type="nucleotide sequence ID" value="NZ_RAQO01000004.1"/>
</dbReference>
<name>A0A420EHF0_9ALTE</name>
<accession>A0A420EHF0</accession>
<feature type="signal peptide" evidence="1">
    <location>
        <begin position="1"/>
        <end position="23"/>
    </location>
</feature>
<gene>
    <name evidence="2" type="ORF">DBZ36_06465</name>
</gene>
<evidence type="ECO:0000313" key="2">
    <source>
        <dbReference type="EMBL" id="RKF20087.1"/>
    </source>
</evidence>
<evidence type="ECO:0008006" key="4">
    <source>
        <dbReference type="Google" id="ProtNLM"/>
    </source>
</evidence>
<dbReference type="OrthoDB" id="5896825at2"/>
<feature type="chain" id="PRO_5019095578" description="Porin" evidence="1">
    <location>
        <begin position="24"/>
        <end position="250"/>
    </location>
</feature>
<proteinExistence type="predicted"/>
<evidence type="ECO:0000256" key="1">
    <source>
        <dbReference type="SAM" id="SignalP"/>
    </source>
</evidence>
<sequence>MLSFKHIAINTTLLSLFCTPVFAADDSQEIDASDLTRANSTLMFQASNDGDLKASGSLSLNHANGQSSMVTLEGTMDKEGDYKDSRLQLFQVFNLDSKVSPRIAASLDFIDNKQFSTAALGAISIFKTPMDSLTFYGRAAVMGGEYSDSTTKAFNVSDSSIVGGMGAIYGVWQTGEDGTYLALYPEYDYLDGDITTETVKTTFQIATPLSQDKRHWGQIKVENTHGSMSSASINQDINDTVVWFVYKAFL</sequence>
<keyword evidence="3" id="KW-1185">Reference proteome</keyword>
<evidence type="ECO:0000313" key="3">
    <source>
        <dbReference type="Proteomes" id="UP000286482"/>
    </source>
</evidence>
<organism evidence="2 3">
    <name type="scientific">Alginatibacterium sediminis</name>
    <dbReference type="NCBI Taxonomy" id="2164068"/>
    <lineage>
        <taxon>Bacteria</taxon>
        <taxon>Pseudomonadati</taxon>
        <taxon>Pseudomonadota</taxon>
        <taxon>Gammaproteobacteria</taxon>
        <taxon>Alteromonadales</taxon>
        <taxon>Alteromonadaceae</taxon>
        <taxon>Alginatibacterium</taxon>
    </lineage>
</organism>
<dbReference type="AlphaFoldDB" id="A0A420EHF0"/>
<reference evidence="2 3" key="1">
    <citation type="submission" date="2018-09" db="EMBL/GenBank/DDBJ databases">
        <authorList>
            <person name="Wang Z."/>
        </authorList>
    </citation>
    <scope>NUCLEOTIDE SEQUENCE [LARGE SCALE GENOMIC DNA]</scope>
    <source>
        <strain evidence="2 3">ALS 81</strain>
    </source>
</reference>
<comment type="caution">
    <text evidence="2">The sequence shown here is derived from an EMBL/GenBank/DDBJ whole genome shotgun (WGS) entry which is preliminary data.</text>
</comment>
<dbReference type="EMBL" id="RAQO01000004">
    <property type="protein sequence ID" value="RKF20087.1"/>
    <property type="molecule type" value="Genomic_DNA"/>
</dbReference>
<dbReference type="Proteomes" id="UP000286482">
    <property type="component" value="Unassembled WGS sequence"/>
</dbReference>